<gene>
    <name evidence="2" type="ORF">AFR_04005</name>
</gene>
<dbReference type="InterPro" id="IPR029068">
    <property type="entry name" value="Glyas_Bleomycin-R_OHBP_Dase"/>
</dbReference>
<dbReference type="AlphaFoldDB" id="U5VTR8"/>
<dbReference type="Proteomes" id="UP000017746">
    <property type="component" value="Chromosome"/>
</dbReference>
<sequence length="115" mass="12419">MAFTEAFPIITVADLPAALAFYRDAMGFQQVYRFPPEGEPVFVTLKLGTSELGIGAEATAGFELCVYADDCDEAAATLREAGAELVEEPTDQPWGERSARLVDPAGHKILLLSRL</sequence>
<proteinExistence type="predicted"/>
<dbReference type="KEGG" id="afs:AFR_04005"/>
<dbReference type="STRING" id="1246995.AFR_04005"/>
<dbReference type="InterPro" id="IPR004360">
    <property type="entry name" value="Glyas_Fos-R_dOase_dom"/>
</dbReference>
<protein>
    <submittedName>
        <fullName evidence="2">Glyoxalase/bleomycin resistance protein/dioxygenase</fullName>
    </submittedName>
</protein>
<dbReference type="PROSITE" id="PS51819">
    <property type="entry name" value="VOC"/>
    <property type="match status" value="1"/>
</dbReference>
<dbReference type="SUPFAM" id="SSF54593">
    <property type="entry name" value="Glyoxalase/Bleomycin resistance protein/Dihydroxybiphenyl dioxygenase"/>
    <property type="match status" value="1"/>
</dbReference>
<dbReference type="GO" id="GO:0051213">
    <property type="term" value="F:dioxygenase activity"/>
    <property type="evidence" value="ECO:0007669"/>
    <property type="project" value="UniProtKB-KW"/>
</dbReference>
<dbReference type="eggNOG" id="COG0346">
    <property type="taxonomic scope" value="Bacteria"/>
</dbReference>
<accession>U5VTR8</accession>
<dbReference type="RefSeq" id="WP_023358035.1">
    <property type="nucleotide sequence ID" value="NC_022657.1"/>
</dbReference>
<dbReference type="EMBL" id="CP006272">
    <property type="protein sequence ID" value="AGZ39090.1"/>
    <property type="molecule type" value="Genomic_DNA"/>
</dbReference>
<dbReference type="HOGENOM" id="CLU_046006_18_2_11"/>
<keyword evidence="2" id="KW-0560">Oxidoreductase</keyword>
<feature type="domain" description="VOC" evidence="1">
    <location>
        <begin position="1"/>
        <end position="114"/>
    </location>
</feature>
<evidence type="ECO:0000259" key="1">
    <source>
        <dbReference type="PROSITE" id="PS51819"/>
    </source>
</evidence>
<dbReference type="PANTHER" id="PTHR34109">
    <property type="entry name" value="BNAUNNG04460D PROTEIN-RELATED"/>
    <property type="match status" value="1"/>
</dbReference>
<organism evidence="2 3">
    <name type="scientific">Actinoplanes friuliensis DSM 7358</name>
    <dbReference type="NCBI Taxonomy" id="1246995"/>
    <lineage>
        <taxon>Bacteria</taxon>
        <taxon>Bacillati</taxon>
        <taxon>Actinomycetota</taxon>
        <taxon>Actinomycetes</taxon>
        <taxon>Micromonosporales</taxon>
        <taxon>Micromonosporaceae</taxon>
        <taxon>Actinoplanes</taxon>
    </lineage>
</organism>
<dbReference type="OrthoDB" id="9798201at2"/>
<reference evidence="2 3" key="1">
    <citation type="journal article" date="2014" name="J. Biotechnol.">
        <title>Complete genome sequence of the actinobacterium Actinoplanes friuliensis HAG 010964, producer of the lipopeptide antibiotic friulimycin.</title>
        <authorList>
            <person name="Ruckert C."/>
            <person name="Szczepanowski R."/>
            <person name="Albersmeier A."/>
            <person name="Goesmann A."/>
            <person name="Fischer N."/>
            <person name="Steinkamper A."/>
            <person name="Puhler A."/>
            <person name="Biener R."/>
            <person name="Schwartz D."/>
            <person name="Kalinowski J."/>
        </authorList>
    </citation>
    <scope>NUCLEOTIDE SEQUENCE [LARGE SCALE GENOMIC DNA]</scope>
    <source>
        <strain evidence="2 3">DSM 7358</strain>
    </source>
</reference>
<evidence type="ECO:0000313" key="3">
    <source>
        <dbReference type="Proteomes" id="UP000017746"/>
    </source>
</evidence>
<name>U5VTR8_9ACTN</name>
<keyword evidence="3" id="KW-1185">Reference proteome</keyword>
<dbReference type="Gene3D" id="3.10.180.10">
    <property type="entry name" value="2,3-Dihydroxybiphenyl 1,2-Dioxygenase, domain 1"/>
    <property type="match status" value="1"/>
</dbReference>
<dbReference type="InterPro" id="IPR037523">
    <property type="entry name" value="VOC_core"/>
</dbReference>
<keyword evidence="2" id="KW-0223">Dioxygenase</keyword>
<dbReference type="Pfam" id="PF00903">
    <property type="entry name" value="Glyoxalase"/>
    <property type="match status" value="1"/>
</dbReference>
<evidence type="ECO:0000313" key="2">
    <source>
        <dbReference type="EMBL" id="AGZ39090.1"/>
    </source>
</evidence>
<dbReference type="PATRIC" id="fig|1246995.3.peg.809"/>